<feature type="transmembrane region" description="Helical" evidence="7">
    <location>
        <begin position="177"/>
        <end position="197"/>
    </location>
</feature>
<dbReference type="PANTHER" id="PTHR43163">
    <property type="entry name" value="DIPEPTIDE TRANSPORT SYSTEM PERMEASE PROTEIN DPPB-RELATED"/>
    <property type="match status" value="1"/>
</dbReference>
<evidence type="ECO:0000256" key="5">
    <source>
        <dbReference type="ARBA" id="ARBA00022989"/>
    </source>
</evidence>
<name>A0A0Q3I6N2_9HYPH</name>
<accession>A0A0Q3I6N2</accession>
<gene>
    <name evidence="9" type="ORF">ARD30_13185</name>
</gene>
<dbReference type="PANTHER" id="PTHR43163:SF6">
    <property type="entry name" value="DIPEPTIDE TRANSPORT SYSTEM PERMEASE PROTEIN DPPB-RELATED"/>
    <property type="match status" value="1"/>
</dbReference>
<feature type="transmembrane region" description="Helical" evidence="7">
    <location>
        <begin position="99"/>
        <end position="122"/>
    </location>
</feature>
<sequence>MARFILQRLVLLLPSLLVPLFLVFVLLHLAPGDPAAVMLGADATAERIAALREQLGLNEPFVVQLVVWLKQMATLDLGESIFLRMPVTQAILQRVEPTLILTLYALIIAVGIGMISGVVSAVNRNGPADQVAMGVAMLGVSMPEFWFGLMLILLFAVEFRLFPVAGYIPLERGFWQCLWSLTLPALSVGLVQAAFIARITRSSMLDVLGEDFIRTARAKGLPGHTVIARHALKNALMPIITAIGITFAVLMGGAIAIEIVFNIPGVGRLLINAVSRRDYPVIQGIVLFMALTFIIVNLLVDVLYSLVDPRVGK</sequence>
<comment type="subcellular location">
    <subcellularLocation>
        <location evidence="1 7">Cell membrane</location>
        <topology evidence="1 7">Multi-pass membrane protein</topology>
    </subcellularLocation>
</comment>
<evidence type="ECO:0000256" key="7">
    <source>
        <dbReference type="RuleBase" id="RU363032"/>
    </source>
</evidence>
<dbReference type="Gene3D" id="1.10.3720.10">
    <property type="entry name" value="MetI-like"/>
    <property type="match status" value="1"/>
</dbReference>
<keyword evidence="4 7" id="KW-0812">Transmembrane</keyword>
<evidence type="ECO:0000313" key="9">
    <source>
        <dbReference type="EMBL" id="KQK30485.1"/>
    </source>
</evidence>
<dbReference type="AlphaFoldDB" id="A0A0Q3I6N2"/>
<dbReference type="InterPro" id="IPR045621">
    <property type="entry name" value="BPD_transp_1_N"/>
</dbReference>
<dbReference type="STRING" id="53254.SAMN05660750_04945"/>
<keyword evidence="2 7" id="KW-0813">Transport</keyword>
<dbReference type="Proteomes" id="UP000051562">
    <property type="component" value="Unassembled WGS sequence"/>
</dbReference>
<keyword evidence="10" id="KW-1185">Reference proteome</keyword>
<evidence type="ECO:0000259" key="8">
    <source>
        <dbReference type="PROSITE" id="PS50928"/>
    </source>
</evidence>
<dbReference type="GO" id="GO:0071916">
    <property type="term" value="F:dipeptide transmembrane transporter activity"/>
    <property type="evidence" value="ECO:0007669"/>
    <property type="project" value="TreeGrafter"/>
</dbReference>
<feature type="transmembrane region" description="Helical" evidence="7">
    <location>
        <begin position="134"/>
        <end position="157"/>
    </location>
</feature>
<dbReference type="InterPro" id="IPR000515">
    <property type="entry name" value="MetI-like"/>
</dbReference>
<dbReference type="Pfam" id="PF00528">
    <property type="entry name" value="BPD_transp_1"/>
    <property type="match status" value="1"/>
</dbReference>
<comment type="similarity">
    <text evidence="7">Belongs to the binding-protein-dependent transport system permease family.</text>
</comment>
<dbReference type="Pfam" id="PF19300">
    <property type="entry name" value="BPD_transp_1_N"/>
    <property type="match status" value="1"/>
</dbReference>
<protein>
    <submittedName>
        <fullName evidence="9">Peptide ABC transporter</fullName>
    </submittedName>
</protein>
<dbReference type="EMBL" id="LMAR01000035">
    <property type="protein sequence ID" value="KQK30485.1"/>
    <property type="molecule type" value="Genomic_DNA"/>
</dbReference>
<evidence type="ECO:0000256" key="6">
    <source>
        <dbReference type="ARBA" id="ARBA00023136"/>
    </source>
</evidence>
<comment type="caution">
    <text evidence="9">The sequence shown here is derived from an EMBL/GenBank/DDBJ whole genome shotgun (WGS) entry which is preliminary data.</text>
</comment>
<keyword evidence="3" id="KW-1003">Cell membrane</keyword>
<evidence type="ECO:0000313" key="10">
    <source>
        <dbReference type="Proteomes" id="UP000051562"/>
    </source>
</evidence>
<feature type="domain" description="ABC transmembrane type-1" evidence="8">
    <location>
        <begin position="95"/>
        <end position="304"/>
    </location>
</feature>
<keyword evidence="5 7" id="KW-1133">Transmembrane helix</keyword>
<evidence type="ECO:0000256" key="1">
    <source>
        <dbReference type="ARBA" id="ARBA00004651"/>
    </source>
</evidence>
<feature type="transmembrane region" description="Helical" evidence="7">
    <location>
        <begin position="281"/>
        <end position="307"/>
    </location>
</feature>
<dbReference type="PROSITE" id="PS50928">
    <property type="entry name" value="ABC_TM1"/>
    <property type="match status" value="1"/>
</dbReference>
<proteinExistence type="inferred from homology"/>
<dbReference type="InterPro" id="IPR035906">
    <property type="entry name" value="MetI-like_sf"/>
</dbReference>
<feature type="transmembrane region" description="Helical" evidence="7">
    <location>
        <begin position="239"/>
        <end position="261"/>
    </location>
</feature>
<dbReference type="GO" id="GO:0005886">
    <property type="term" value="C:plasma membrane"/>
    <property type="evidence" value="ECO:0007669"/>
    <property type="project" value="UniProtKB-SubCell"/>
</dbReference>
<evidence type="ECO:0000256" key="4">
    <source>
        <dbReference type="ARBA" id="ARBA00022692"/>
    </source>
</evidence>
<dbReference type="CDD" id="cd06261">
    <property type="entry name" value="TM_PBP2"/>
    <property type="match status" value="1"/>
</dbReference>
<keyword evidence="6 7" id="KW-0472">Membrane</keyword>
<organism evidence="9 10">
    <name type="scientific">Bosea thiooxidans</name>
    <dbReference type="NCBI Taxonomy" id="53254"/>
    <lineage>
        <taxon>Bacteria</taxon>
        <taxon>Pseudomonadati</taxon>
        <taxon>Pseudomonadota</taxon>
        <taxon>Alphaproteobacteria</taxon>
        <taxon>Hyphomicrobiales</taxon>
        <taxon>Boseaceae</taxon>
        <taxon>Bosea</taxon>
    </lineage>
</organism>
<dbReference type="SUPFAM" id="SSF161098">
    <property type="entry name" value="MetI-like"/>
    <property type="match status" value="1"/>
</dbReference>
<dbReference type="RefSeq" id="WP_055728231.1">
    <property type="nucleotide sequence ID" value="NZ_LMAR01000035.1"/>
</dbReference>
<reference evidence="9 10" key="1">
    <citation type="submission" date="2015-10" db="EMBL/GenBank/DDBJ databases">
        <title>Draft genome of Bosea thiooxidans.</title>
        <authorList>
            <person name="Wang X."/>
        </authorList>
    </citation>
    <scope>NUCLEOTIDE SEQUENCE [LARGE SCALE GENOMIC DNA]</scope>
    <source>
        <strain evidence="9 10">CGMCC 9174</strain>
    </source>
</reference>
<evidence type="ECO:0000256" key="2">
    <source>
        <dbReference type="ARBA" id="ARBA00022448"/>
    </source>
</evidence>
<evidence type="ECO:0000256" key="3">
    <source>
        <dbReference type="ARBA" id="ARBA00022475"/>
    </source>
</evidence>